<dbReference type="GO" id="GO:0010468">
    <property type="term" value="P:regulation of gene expression"/>
    <property type="evidence" value="ECO:0007669"/>
    <property type="project" value="TreeGrafter"/>
</dbReference>
<keyword evidence="3" id="KW-0862">Zinc</keyword>
<dbReference type="Gene3D" id="1.10.245.10">
    <property type="entry name" value="SWIB/MDM2 domain"/>
    <property type="match status" value="1"/>
</dbReference>
<feature type="compositionally biased region" description="Polar residues" evidence="4">
    <location>
        <begin position="290"/>
        <end position="299"/>
    </location>
</feature>
<dbReference type="GO" id="GO:0008270">
    <property type="term" value="F:zinc ion binding"/>
    <property type="evidence" value="ECO:0007669"/>
    <property type="project" value="UniProtKB-KW"/>
</dbReference>
<feature type="compositionally biased region" description="Basic and acidic residues" evidence="4">
    <location>
        <begin position="238"/>
        <end position="257"/>
    </location>
</feature>
<dbReference type="PANTHER" id="PTHR46858">
    <property type="entry name" value="OS05G0521000 PROTEIN"/>
    <property type="match status" value="1"/>
</dbReference>
<protein>
    <recommendedName>
        <fullName evidence="5">DM2 domain-containing protein</fullName>
    </recommendedName>
</protein>
<keyword evidence="2" id="KW-0863">Zinc-finger</keyword>
<keyword evidence="1" id="KW-0479">Metal-binding</keyword>
<dbReference type="GO" id="GO:0061630">
    <property type="term" value="F:ubiquitin protein ligase activity"/>
    <property type="evidence" value="ECO:0007669"/>
    <property type="project" value="TreeGrafter"/>
</dbReference>
<dbReference type="Pfam" id="PF02201">
    <property type="entry name" value="SWIB"/>
    <property type="match status" value="1"/>
</dbReference>
<dbReference type="SUPFAM" id="SSF47592">
    <property type="entry name" value="SWIB/MDM2 domain"/>
    <property type="match status" value="1"/>
</dbReference>
<dbReference type="OrthoDB" id="24526at2759"/>
<dbReference type="GO" id="GO:0016567">
    <property type="term" value="P:protein ubiquitination"/>
    <property type="evidence" value="ECO:0007669"/>
    <property type="project" value="TreeGrafter"/>
</dbReference>
<evidence type="ECO:0000256" key="1">
    <source>
        <dbReference type="ARBA" id="ARBA00022723"/>
    </source>
</evidence>
<accession>A0A6J8B955</accession>
<dbReference type="PANTHER" id="PTHR46858:SF5">
    <property type="entry name" value="E3 UBIQUITIN-PROTEIN LIGASE APD1-RELATED"/>
    <property type="match status" value="1"/>
</dbReference>
<dbReference type="PROSITE" id="PS51925">
    <property type="entry name" value="SWIB_MDM2"/>
    <property type="match status" value="1"/>
</dbReference>
<dbReference type="Proteomes" id="UP000507470">
    <property type="component" value="Unassembled WGS sequence"/>
</dbReference>
<evidence type="ECO:0000259" key="5">
    <source>
        <dbReference type="PROSITE" id="PS51925"/>
    </source>
</evidence>
<dbReference type="GO" id="GO:0043066">
    <property type="term" value="P:negative regulation of apoptotic process"/>
    <property type="evidence" value="ECO:0007669"/>
    <property type="project" value="TreeGrafter"/>
</dbReference>
<dbReference type="EMBL" id="CACVKT020002816">
    <property type="protein sequence ID" value="CAC5380031.1"/>
    <property type="molecule type" value="Genomic_DNA"/>
</dbReference>
<dbReference type="AlphaFoldDB" id="A0A6J8B955"/>
<evidence type="ECO:0000256" key="4">
    <source>
        <dbReference type="SAM" id="MobiDB-lite"/>
    </source>
</evidence>
<evidence type="ECO:0000313" key="7">
    <source>
        <dbReference type="Proteomes" id="UP000507470"/>
    </source>
</evidence>
<dbReference type="CDD" id="cd10566">
    <property type="entry name" value="MDM2_like"/>
    <property type="match status" value="1"/>
</dbReference>
<dbReference type="InterPro" id="IPR036885">
    <property type="entry name" value="SWIB_MDM2_dom_sf"/>
</dbReference>
<gene>
    <name evidence="6" type="ORF">MCOR_16025</name>
</gene>
<evidence type="ECO:0000256" key="2">
    <source>
        <dbReference type="ARBA" id="ARBA00022771"/>
    </source>
</evidence>
<feature type="domain" description="DM2" evidence="5">
    <location>
        <begin position="73"/>
        <end position="153"/>
    </location>
</feature>
<keyword evidence="7" id="KW-1185">Reference proteome</keyword>
<name>A0A6J8B955_MYTCO</name>
<sequence>MEVYIGSQFLIEHNYTVSGQVTSTQVNMCNNPNIFVQQPPDTYRIPSGSNVSTLKQLTESHYITTEECVVNYPMVRPRREFLDILKQVGASWEVLTRKEVCSYLKDYIGSRQLYNPNDPSIVFCKKDPLGKVFGVDKFTFTEATKLIDANCYQLPDSCMVKKDQLVARPKKRSNTTSNQERRIVTVSCPKLIDILVHSPSTQTTEQQKAQNTSQGQASDTSANREDGLTLDKAVGICRTDEESRKQMKTLNEEEQVHALRRKTQNQRTNRNEGYAKKGPSRRDHEKRESNSSFSCGKSEQLTREETVPITEKVP</sequence>
<evidence type="ECO:0000256" key="3">
    <source>
        <dbReference type="ARBA" id="ARBA00022833"/>
    </source>
</evidence>
<feature type="compositionally biased region" description="Basic and acidic residues" evidence="4">
    <location>
        <begin position="269"/>
        <end position="289"/>
    </location>
</feature>
<feature type="region of interest" description="Disordered" evidence="4">
    <location>
        <begin position="200"/>
        <end position="314"/>
    </location>
</feature>
<proteinExistence type="predicted"/>
<evidence type="ECO:0000313" key="6">
    <source>
        <dbReference type="EMBL" id="CAC5380031.1"/>
    </source>
</evidence>
<dbReference type="InterPro" id="IPR003121">
    <property type="entry name" value="SWIB_MDM2_domain"/>
</dbReference>
<reference evidence="6 7" key="1">
    <citation type="submission" date="2020-06" db="EMBL/GenBank/DDBJ databases">
        <authorList>
            <person name="Li R."/>
            <person name="Bekaert M."/>
        </authorList>
    </citation>
    <scope>NUCLEOTIDE SEQUENCE [LARGE SCALE GENOMIC DNA]</scope>
    <source>
        <strain evidence="7">wild</strain>
    </source>
</reference>
<organism evidence="6 7">
    <name type="scientific">Mytilus coruscus</name>
    <name type="common">Sea mussel</name>
    <dbReference type="NCBI Taxonomy" id="42192"/>
    <lineage>
        <taxon>Eukaryota</taxon>
        <taxon>Metazoa</taxon>
        <taxon>Spiralia</taxon>
        <taxon>Lophotrochozoa</taxon>
        <taxon>Mollusca</taxon>
        <taxon>Bivalvia</taxon>
        <taxon>Autobranchia</taxon>
        <taxon>Pteriomorphia</taxon>
        <taxon>Mytilida</taxon>
        <taxon>Mytiloidea</taxon>
        <taxon>Mytilidae</taxon>
        <taxon>Mytilinae</taxon>
        <taxon>Mytilus</taxon>
    </lineage>
</organism>
<feature type="compositionally biased region" description="Polar residues" evidence="4">
    <location>
        <begin position="200"/>
        <end position="221"/>
    </location>
</feature>